<sequence>MVDHSRGDKIFDFVNTLLLIVLTIVVLYPLVFVLSASISSPNAVVKGELWLLPKDITFVGYQRIFENNDIITGYRNTIFYTLLGTAINLVMTTCAAYPLSRRDFKGRNVITAFIVFTMFFSGGLIPVYLLVKNLGMLNTFWALVIPNAVSVWNIVIMRTFFQSSIPYEIQEAASIDGCNNFQILFRVVLPLSMPIIAVMILFYAVGHWNAFFNALIYLTDRAKYPLQLVLREILIQGQMQDMIDMADDSLAKKVMEVEAIKYAVVVVANLPVLALYPFLQKYFVKGVMIGALKG</sequence>
<feature type="transmembrane region" description="Helical" evidence="7">
    <location>
        <begin position="259"/>
        <end position="279"/>
    </location>
</feature>
<evidence type="ECO:0000256" key="6">
    <source>
        <dbReference type="ARBA" id="ARBA00023136"/>
    </source>
</evidence>
<keyword evidence="10" id="KW-1185">Reference proteome</keyword>
<evidence type="ECO:0000256" key="2">
    <source>
        <dbReference type="ARBA" id="ARBA00022448"/>
    </source>
</evidence>
<feature type="transmembrane region" description="Helical" evidence="7">
    <location>
        <begin position="12"/>
        <end position="38"/>
    </location>
</feature>
<keyword evidence="4 7" id="KW-0812">Transmembrane</keyword>
<proteinExistence type="inferred from homology"/>
<reference evidence="10" key="1">
    <citation type="journal article" date="2019" name="Int. J. Syst. Evol. Microbiol.">
        <title>The Global Catalogue of Microorganisms (GCM) 10K type strain sequencing project: providing services to taxonomists for standard genome sequencing and annotation.</title>
        <authorList>
            <consortium name="The Broad Institute Genomics Platform"/>
            <consortium name="The Broad Institute Genome Sequencing Center for Infectious Disease"/>
            <person name="Wu L."/>
            <person name="Ma J."/>
        </authorList>
    </citation>
    <scope>NUCLEOTIDE SEQUENCE [LARGE SCALE GENOMIC DNA]</scope>
    <source>
        <strain evidence="10">CCUG 57263</strain>
    </source>
</reference>
<comment type="caution">
    <text evidence="9">The sequence shown here is derived from an EMBL/GenBank/DDBJ whole genome shotgun (WGS) entry which is preliminary data.</text>
</comment>
<evidence type="ECO:0000256" key="3">
    <source>
        <dbReference type="ARBA" id="ARBA00022475"/>
    </source>
</evidence>
<dbReference type="EMBL" id="JBHTIU010000019">
    <property type="protein sequence ID" value="MFD0868645.1"/>
    <property type="molecule type" value="Genomic_DNA"/>
</dbReference>
<feature type="transmembrane region" description="Helical" evidence="7">
    <location>
        <begin position="109"/>
        <end position="131"/>
    </location>
</feature>
<dbReference type="InterPro" id="IPR035906">
    <property type="entry name" value="MetI-like_sf"/>
</dbReference>
<dbReference type="InterPro" id="IPR000515">
    <property type="entry name" value="MetI-like"/>
</dbReference>
<feature type="transmembrane region" description="Helical" evidence="7">
    <location>
        <begin position="183"/>
        <end position="205"/>
    </location>
</feature>
<keyword evidence="6 7" id="KW-0472">Membrane</keyword>
<comment type="subcellular location">
    <subcellularLocation>
        <location evidence="1 7">Cell membrane</location>
        <topology evidence="1 7">Multi-pass membrane protein</topology>
    </subcellularLocation>
</comment>
<evidence type="ECO:0000256" key="7">
    <source>
        <dbReference type="RuleBase" id="RU363032"/>
    </source>
</evidence>
<dbReference type="PANTHER" id="PTHR43744:SF9">
    <property type="entry name" value="POLYGALACTURONAN_RHAMNOGALACTURONAN TRANSPORT SYSTEM PERMEASE PROTEIN YTCP"/>
    <property type="match status" value="1"/>
</dbReference>
<keyword evidence="5 7" id="KW-1133">Transmembrane helix</keyword>
<feature type="domain" description="ABC transmembrane type-1" evidence="8">
    <location>
        <begin position="74"/>
        <end position="279"/>
    </location>
</feature>
<dbReference type="CDD" id="cd06261">
    <property type="entry name" value="TM_PBP2"/>
    <property type="match status" value="1"/>
</dbReference>
<evidence type="ECO:0000256" key="1">
    <source>
        <dbReference type="ARBA" id="ARBA00004651"/>
    </source>
</evidence>
<organism evidence="9 10">
    <name type="scientific">Paenibacillus residui</name>
    <dbReference type="NCBI Taxonomy" id="629724"/>
    <lineage>
        <taxon>Bacteria</taxon>
        <taxon>Bacillati</taxon>
        <taxon>Bacillota</taxon>
        <taxon>Bacilli</taxon>
        <taxon>Bacillales</taxon>
        <taxon>Paenibacillaceae</taxon>
        <taxon>Paenibacillus</taxon>
    </lineage>
</organism>
<gene>
    <name evidence="9" type="ORF">ACFQ03_05750</name>
</gene>
<comment type="similarity">
    <text evidence="7">Belongs to the binding-protein-dependent transport system permease family.</text>
</comment>
<feature type="transmembrane region" description="Helical" evidence="7">
    <location>
        <begin position="78"/>
        <end position="97"/>
    </location>
</feature>
<dbReference type="Pfam" id="PF00528">
    <property type="entry name" value="BPD_transp_1"/>
    <property type="match status" value="1"/>
</dbReference>
<dbReference type="Gene3D" id="1.10.3720.10">
    <property type="entry name" value="MetI-like"/>
    <property type="match status" value="1"/>
</dbReference>
<evidence type="ECO:0000256" key="4">
    <source>
        <dbReference type="ARBA" id="ARBA00022692"/>
    </source>
</evidence>
<dbReference type="RefSeq" id="WP_379286710.1">
    <property type="nucleotide sequence ID" value="NZ_JBHTIU010000019.1"/>
</dbReference>
<dbReference type="SUPFAM" id="SSF161098">
    <property type="entry name" value="MetI-like"/>
    <property type="match status" value="1"/>
</dbReference>
<evidence type="ECO:0000256" key="5">
    <source>
        <dbReference type="ARBA" id="ARBA00022989"/>
    </source>
</evidence>
<evidence type="ECO:0000313" key="9">
    <source>
        <dbReference type="EMBL" id="MFD0868645.1"/>
    </source>
</evidence>
<name>A0ABW3D5F5_9BACL</name>
<keyword evidence="2 7" id="KW-0813">Transport</keyword>
<feature type="transmembrane region" description="Helical" evidence="7">
    <location>
        <begin position="137"/>
        <end position="156"/>
    </location>
</feature>
<evidence type="ECO:0000259" key="8">
    <source>
        <dbReference type="PROSITE" id="PS50928"/>
    </source>
</evidence>
<evidence type="ECO:0000313" key="10">
    <source>
        <dbReference type="Proteomes" id="UP001597120"/>
    </source>
</evidence>
<dbReference type="PROSITE" id="PS50928">
    <property type="entry name" value="ABC_TM1"/>
    <property type="match status" value="1"/>
</dbReference>
<protein>
    <submittedName>
        <fullName evidence="9">Carbohydrate ABC transporter permease</fullName>
    </submittedName>
</protein>
<keyword evidence="3" id="KW-1003">Cell membrane</keyword>
<accession>A0ABW3D5F5</accession>
<dbReference type="PANTHER" id="PTHR43744">
    <property type="entry name" value="ABC TRANSPORTER PERMEASE PROTEIN MG189-RELATED-RELATED"/>
    <property type="match status" value="1"/>
</dbReference>
<dbReference type="Proteomes" id="UP001597120">
    <property type="component" value="Unassembled WGS sequence"/>
</dbReference>